<protein>
    <submittedName>
        <fullName evidence="2 3">Uncharacterized protein</fullName>
    </submittedName>
</protein>
<organism evidence="2">
    <name type="scientific">Capitella teleta</name>
    <name type="common">Polychaete worm</name>
    <dbReference type="NCBI Taxonomy" id="283909"/>
    <lineage>
        <taxon>Eukaryota</taxon>
        <taxon>Metazoa</taxon>
        <taxon>Spiralia</taxon>
        <taxon>Lophotrochozoa</taxon>
        <taxon>Annelida</taxon>
        <taxon>Polychaeta</taxon>
        <taxon>Sedentaria</taxon>
        <taxon>Scolecida</taxon>
        <taxon>Capitellidae</taxon>
        <taxon>Capitella</taxon>
    </lineage>
</organism>
<evidence type="ECO:0000313" key="4">
    <source>
        <dbReference type="Proteomes" id="UP000014760"/>
    </source>
</evidence>
<dbReference type="Proteomes" id="UP000014760">
    <property type="component" value="Unassembled WGS sequence"/>
</dbReference>
<dbReference type="EMBL" id="AMQN01012585">
    <property type="status" value="NOT_ANNOTATED_CDS"/>
    <property type="molecule type" value="Genomic_DNA"/>
</dbReference>
<reference evidence="3" key="3">
    <citation type="submission" date="2015-06" db="UniProtKB">
        <authorList>
            <consortium name="EnsemblMetazoa"/>
        </authorList>
    </citation>
    <scope>IDENTIFICATION</scope>
</reference>
<evidence type="ECO:0000313" key="3">
    <source>
        <dbReference type="EnsemblMetazoa" id="CapteP193092"/>
    </source>
</evidence>
<dbReference type="EnsemblMetazoa" id="CapteT193092">
    <property type="protein sequence ID" value="CapteP193092"/>
    <property type="gene ID" value="CapteG193092"/>
</dbReference>
<evidence type="ECO:0000256" key="1">
    <source>
        <dbReference type="SAM" id="MobiDB-lite"/>
    </source>
</evidence>
<name>R7TQI9_CAPTE</name>
<accession>R7TQI9</accession>
<reference evidence="2 4" key="2">
    <citation type="journal article" date="2013" name="Nature">
        <title>Insights into bilaterian evolution from three spiralian genomes.</title>
        <authorList>
            <person name="Simakov O."/>
            <person name="Marletaz F."/>
            <person name="Cho S.J."/>
            <person name="Edsinger-Gonzales E."/>
            <person name="Havlak P."/>
            <person name="Hellsten U."/>
            <person name="Kuo D.H."/>
            <person name="Larsson T."/>
            <person name="Lv J."/>
            <person name="Arendt D."/>
            <person name="Savage R."/>
            <person name="Osoegawa K."/>
            <person name="de Jong P."/>
            <person name="Grimwood J."/>
            <person name="Chapman J.A."/>
            <person name="Shapiro H."/>
            <person name="Aerts A."/>
            <person name="Otillar R.P."/>
            <person name="Terry A.Y."/>
            <person name="Boore J.L."/>
            <person name="Grigoriev I.V."/>
            <person name="Lindberg D.R."/>
            <person name="Seaver E.C."/>
            <person name="Weisblat D.A."/>
            <person name="Putnam N.H."/>
            <person name="Rokhsar D.S."/>
        </authorList>
    </citation>
    <scope>NUCLEOTIDE SEQUENCE</scope>
    <source>
        <strain evidence="2 4">I ESC-2004</strain>
    </source>
</reference>
<dbReference type="EMBL" id="KB309618">
    <property type="protein sequence ID" value="ELT93771.1"/>
    <property type="molecule type" value="Genomic_DNA"/>
</dbReference>
<feature type="compositionally biased region" description="Polar residues" evidence="1">
    <location>
        <begin position="29"/>
        <end position="44"/>
    </location>
</feature>
<gene>
    <name evidence="2" type="ORF">CAPTEDRAFT_193092</name>
</gene>
<evidence type="ECO:0000313" key="2">
    <source>
        <dbReference type="EMBL" id="ELT93771.1"/>
    </source>
</evidence>
<sequence>MYASMLHRSTRKRQLFQIPDQSCAISNKEQSLLLPNTSKSTPQNKPKFEMPNKNRIVINAYKKSQGYKNVTEKTASIIQPLDYNPRRSKPKIMKTSRNIKLYDDNF</sequence>
<feature type="region of interest" description="Disordered" evidence="1">
    <location>
        <begin position="29"/>
        <end position="49"/>
    </location>
</feature>
<proteinExistence type="predicted"/>
<reference evidence="4" key="1">
    <citation type="submission" date="2012-12" db="EMBL/GenBank/DDBJ databases">
        <authorList>
            <person name="Hellsten U."/>
            <person name="Grimwood J."/>
            <person name="Chapman J.A."/>
            <person name="Shapiro H."/>
            <person name="Aerts A."/>
            <person name="Otillar R.P."/>
            <person name="Terry A.Y."/>
            <person name="Boore J.L."/>
            <person name="Simakov O."/>
            <person name="Marletaz F."/>
            <person name="Cho S.-J."/>
            <person name="Edsinger-Gonzales E."/>
            <person name="Havlak P."/>
            <person name="Kuo D.-H."/>
            <person name="Larsson T."/>
            <person name="Lv J."/>
            <person name="Arendt D."/>
            <person name="Savage R."/>
            <person name="Osoegawa K."/>
            <person name="de Jong P."/>
            <person name="Lindberg D.R."/>
            <person name="Seaver E.C."/>
            <person name="Weisblat D.A."/>
            <person name="Putnam N.H."/>
            <person name="Grigoriev I.V."/>
            <person name="Rokhsar D.S."/>
        </authorList>
    </citation>
    <scope>NUCLEOTIDE SEQUENCE</scope>
    <source>
        <strain evidence="4">I ESC-2004</strain>
    </source>
</reference>
<keyword evidence="4" id="KW-1185">Reference proteome</keyword>
<dbReference type="AlphaFoldDB" id="R7TQI9"/>
<dbReference type="HOGENOM" id="CLU_2225696_0_0_1"/>